<dbReference type="InterPro" id="IPR025875">
    <property type="entry name" value="Leu-rich_rpt_4"/>
</dbReference>
<dbReference type="SUPFAM" id="SSF54001">
    <property type="entry name" value="Cysteine proteinases"/>
    <property type="match status" value="1"/>
</dbReference>
<dbReference type="CDD" id="cd00051">
    <property type="entry name" value="EFh"/>
    <property type="match status" value="1"/>
</dbReference>
<dbReference type="PROSITE" id="PS50222">
    <property type="entry name" value="EF_HAND_2"/>
    <property type="match status" value="2"/>
</dbReference>
<dbReference type="AlphaFoldDB" id="A0A061RCT0"/>
<evidence type="ECO:0000256" key="3">
    <source>
        <dbReference type="ARBA" id="ARBA00022737"/>
    </source>
</evidence>
<dbReference type="SMART" id="SM00364">
    <property type="entry name" value="LRR_BAC"/>
    <property type="match status" value="4"/>
</dbReference>
<dbReference type="SMART" id="SM00054">
    <property type="entry name" value="EFh"/>
    <property type="match status" value="2"/>
</dbReference>
<dbReference type="GO" id="GO:0005509">
    <property type="term" value="F:calcium ion binding"/>
    <property type="evidence" value="ECO:0007669"/>
    <property type="project" value="InterPro"/>
</dbReference>
<comment type="subcellular location">
    <subcellularLocation>
        <location evidence="1">Cytoplasm</location>
        <location evidence="1">Cytoskeleton</location>
        <location evidence="1">Cilium axoneme</location>
    </subcellularLocation>
</comment>
<feature type="compositionally biased region" description="Basic and acidic residues" evidence="5">
    <location>
        <begin position="10"/>
        <end position="21"/>
    </location>
</feature>
<evidence type="ECO:0000259" key="6">
    <source>
        <dbReference type="PROSITE" id="PS50222"/>
    </source>
</evidence>
<keyword evidence="2" id="KW-0433">Leucine-rich repeat</keyword>
<dbReference type="PANTHER" id="PTHR46652">
    <property type="entry name" value="LEUCINE-RICH REPEAT AND IQ DOMAIN-CONTAINING PROTEIN 1-RELATED"/>
    <property type="match status" value="1"/>
</dbReference>
<dbReference type="Pfam" id="PF12799">
    <property type="entry name" value="LRR_4"/>
    <property type="match status" value="1"/>
</dbReference>
<dbReference type="SUPFAM" id="SSF52058">
    <property type="entry name" value="L domain-like"/>
    <property type="match status" value="1"/>
</dbReference>
<dbReference type="InterPro" id="IPR038765">
    <property type="entry name" value="Papain-like_cys_pep_sf"/>
</dbReference>
<evidence type="ECO:0000256" key="2">
    <source>
        <dbReference type="ARBA" id="ARBA00022614"/>
    </source>
</evidence>
<proteinExistence type="predicted"/>
<evidence type="ECO:0000256" key="4">
    <source>
        <dbReference type="ARBA" id="ARBA00022837"/>
    </source>
</evidence>
<feature type="region of interest" description="Disordered" evidence="5">
    <location>
        <begin position="1"/>
        <end position="25"/>
    </location>
</feature>
<dbReference type="GO" id="GO:0016301">
    <property type="term" value="F:kinase activity"/>
    <property type="evidence" value="ECO:0007669"/>
    <property type="project" value="UniProtKB-KW"/>
</dbReference>
<keyword evidence="7" id="KW-0418">Kinase</keyword>
<dbReference type="PANTHER" id="PTHR46652:SF3">
    <property type="entry name" value="LEUCINE-RICH REPEAT-CONTAINING PROTEIN 9"/>
    <property type="match status" value="1"/>
</dbReference>
<organism evidence="7">
    <name type="scientific">Tetraselmis sp. GSL018</name>
    <dbReference type="NCBI Taxonomy" id="582737"/>
    <lineage>
        <taxon>Eukaryota</taxon>
        <taxon>Viridiplantae</taxon>
        <taxon>Chlorophyta</taxon>
        <taxon>core chlorophytes</taxon>
        <taxon>Chlorodendrophyceae</taxon>
        <taxon>Chlorodendrales</taxon>
        <taxon>Chlorodendraceae</taxon>
        <taxon>Tetraselmis</taxon>
    </lineage>
</organism>
<sequence length="888" mass="98731">MGRPQPLQDGPEKEQASEEKVSAGLGRLGKAADGLRHAYLDVRVEGTSMVTADLVAKHTALQSVELPGNDLRDVSALSRLKHMTRLDVSGNKLERCPELDPPPSNLRTLSLAGNAIAALSGLSGLRRLTELRVDANQLERLEGIGSLPSLRVLSAAENRLASCQGLEQCTALRRLFINSNAIDSLAPLTPLQRLEVLHIASNRLSSLRGLEEMHAIIELDARNNLIMDLEEVRFGRGLQNFRSLNVSGNDVCSYRQSRLHIVYLMPQLFVLNDEEVLPAEKVQSLNLHGADAEVLKQIRRKHFPDGELDDGGGAIVPVSAGLLAATASHAKDDGETFSEADAFAKEITAEMITKGVDSFGNHIIKRLSSQLAIARACWTWLLQNAVKPPDSPCRVGSHVLCEDMRPVEDMFLPEVGNGTYAERIARIYMSLCRACQLEANDILGYWKHGGLLPGTWLASHNHCWNAVKVNGRWRLLDLFWALKEMECGNDVPFYASPEAFIHSHFPIEEWWQLIDEYITVEQFWDLPNCSLFFFTKGFSFETQGISAVNVVEQDQSQQPEFQKMPIIRLALERPKPELVIHELLDESLSVVSPGEGLGSFTFTQVESKGPEPFGGGQEEAVVQHLWASFPKPGNYFLRTRLIRGPEVLMLKYVVPAAACGTPVRFPSSFEELVSRGCQVISPDVSHALRSDMTYNWEVFAPGATWLALVCQEGSKETQMAMEPMSDARFCLEYTVRRSPVLKVCARFDGTDHEVVLLTYPVLPEVLDVAEKPIKASSGEAGTVTKSRWKELFRSLDLDKDGNISPAELAAGLREMPQLKGLLGILHEADGSLHRKQLSEIFMDLDSRRLGRISWKDFATKLQKVMDSRPHVHVNLHLNDDGRVQLQVE</sequence>
<keyword evidence="7" id="KW-0808">Transferase</keyword>
<dbReference type="SMART" id="SM00365">
    <property type="entry name" value="LRR_SD22"/>
    <property type="match status" value="6"/>
</dbReference>
<dbReference type="InterPro" id="IPR050836">
    <property type="entry name" value="SDS22/Internalin_LRR"/>
</dbReference>
<dbReference type="InterPro" id="IPR011992">
    <property type="entry name" value="EF-hand-dom_pair"/>
</dbReference>
<dbReference type="InterPro" id="IPR002048">
    <property type="entry name" value="EF_hand_dom"/>
</dbReference>
<accession>A0A061RCT0</accession>
<feature type="domain" description="EF-hand" evidence="6">
    <location>
        <begin position="832"/>
        <end position="867"/>
    </location>
</feature>
<dbReference type="PROSITE" id="PS00018">
    <property type="entry name" value="EF_HAND_1"/>
    <property type="match status" value="1"/>
</dbReference>
<dbReference type="SUPFAM" id="SSF47473">
    <property type="entry name" value="EF-hand"/>
    <property type="match status" value="1"/>
</dbReference>
<evidence type="ECO:0000256" key="1">
    <source>
        <dbReference type="ARBA" id="ARBA00004430"/>
    </source>
</evidence>
<dbReference type="Gene3D" id="1.10.238.10">
    <property type="entry name" value="EF-hand"/>
    <property type="match status" value="1"/>
</dbReference>
<dbReference type="Gene3D" id="3.80.10.10">
    <property type="entry name" value="Ribonuclease Inhibitor"/>
    <property type="match status" value="2"/>
</dbReference>
<dbReference type="EMBL" id="GBEZ01016468">
    <property type="protein sequence ID" value="JAC69783.1"/>
    <property type="molecule type" value="Transcribed_RNA"/>
</dbReference>
<protein>
    <submittedName>
        <fullName evidence="7">Leucine-rich repeat and guanylate kinase domain-containing protein</fullName>
    </submittedName>
</protein>
<keyword evidence="4" id="KW-0106">Calcium</keyword>
<dbReference type="Pfam" id="PF13499">
    <property type="entry name" value="EF-hand_7"/>
    <property type="match status" value="1"/>
</dbReference>
<dbReference type="InterPro" id="IPR001611">
    <property type="entry name" value="Leu-rich_rpt"/>
</dbReference>
<reference evidence="7" key="1">
    <citation type="submission" date="2014-05" db="EMBL/GenBank/DDBJ databases">
        <title>The transcriptome of the halophilic microalga Tetraselmis sp. GSL018 isolated from the Great Salt Lake, Utah.</title>
        <authorList>
            <person name="Jinkerson R.E."/>
            <person name="D'Adamo S."/>
            <person name="Posewitz M.C."/>
        </authorList>
    </citation>
    <scope>NUCLEOTIDE SEQUENCE</scope>
    <source>
        <strain evidence="7">GSL018</strain>
    </source>
</reference>
<name>A0A061RCT0_9CHLO</name>
<dbReference type="PROSITE" id="PS51450">
    <property type="entry name" value="LRR"/>
    <property type="match status" value="3"/>
</dbReference>
<evidence type="ECO:0000256" key="5">
    <source>
        <dbReference type="SAM" id="MobiDB-lite"/>
    </source>
</evidence>
<gene>
    <name evidence="7" type="ORF">TSPGSL018_5554</name>
</gene>
<dbReference type="InterPro" id="IPR018247">
    <property type="entry name" value="EF_Hand_1_Ca_BS"/>
</dbReference>
<feature type="domain" description="EF-hand" evidence="6">
    <location>
        <begin position="783"/>
        <end position="818"/>
    </location>
</feature>
<keyword evidence="3" id="KW-0677">Repeat</keyword>
<dbReference type="InterPro" id="IPR032675">
    <property type="entry name" value="LRR_dom_sf"/>
</dbReference>
<dbReference type="GO" id="GO:0005930">
    <property type="term" value="C:axoneme"/>
    <property type="evidence" value="ECO:0007669"/>
    <property type="project" value="UniProtKB-SubCell"/>
</dbReference>
<evidence type="ECO:0000313" key="7">
    <source>
        <dbReference type="EMBL" id="JAC69783.1"/>
    </source>
</evidence>